<organism evidence="1 2">
    <name type="scientific">Jaminaea rosea</name>
    <dbReference type="NCBI Taxonomy" id="1569628"/>
    <lineage>
        <taxon>Eukaryota</taxon>
        <taxon>Fungi</taxon>
        <taxon>Dikarya</taxon>
        <taxon>Basidiomycota</taxon>
        <taxon>Ustilaginomycotina</taxon>
        <taxon>Exobasidiomycetes</taxon>
        <taxon>Microstromatales</taxon>
        <taxon>Microstromatales incertae sedis</taxon>
        <taxon>Jaminaea</taxon>
    </lineage>
</organism>
<evidence type="ECO:0008006" key="3">
    <source>
        <dbReference type="Google" id="ProtNLM"/>
    </source>
</evidence>
<dbReference type="GeneID" id="37024987"/>
<dbReference type="EMBL" id="KZ819662">
    <property type="protein sequence ID" value="PWN29923.1"/>
    <property type="molecule type" value="Genomic_DNA"/>
</dbReference>
<proteinExistence type="predicted"/>
<accession>A0A316V170</accession>
<evidence type="ECO:0000313" key="2">
    <source>
        <dbReference type="Proteomes" id="UP000245884"/>
    </source>
</evidence>
<evidence type="ECO:0000313" key="1">
    <source>
        <dbReference type="EMBL" id="PWN29923.1"/>
    </source>
</evidence>
<gene>
    <name evidence="1" type="ORF">BDZ90DRAFT_1030</name>
</gene>
<keyword evidence="2" id="KW-1185">Reference proteome</keyword>
<protein>
    <recommendedName>
        <fullName evidence="3">F-box domain-containing protein</fullName>
    </recommendedName>
</protein>
<dbReference type="RefSeq" id="XP_025364535.1">
    <property type="nucleotide sequence ID" value="XM_025503164.1"/>
</dbReference>
<dbReference type="AlphaFoldDB" id="A0A316V170"/>
<name>A0A316V170_9BASI</name>
<sequence length="307" mass="35489">MEGDKPMSSSLRLPKEVLETVFKMAALHDTPTAVSFALVSREVCKITAEERWSTAVLRSMNQTTRFFSTMFHKPLLRRKNALKNENPNLSPAILAMYKRLGTKRLLSKPDMPHYSLMHLYLEMHDYDPSKWHRFCCEHADWAVINVNHDDWFFDHDFIVKDPEIGAFNIVISLRTLSLGAKETETHACVKTCALQLHPCDLTIVVDGSSEAKFYDFSDFEDSDEEEEMGYNRPPPYIKVIRKWLARENLSRLHMVGVNTKSEDTGLPFPFEELEECRAGSGRTAYWRARLSHSKWSAPTQSFKQKDH</sequence>
<reference evidence="1 2" key="1">
    <citation type="journal article" date="2018" name="Mol. Biol. Evol.">
        <title>Broad Genomic Sampling Reveals a Smut Pathogenic Ancestry of the Fungal Clade Ustilaginomycotina.</title>
        <authorList>
            <person name="Kijpornyongpan T."/>
            <person name="Mondo S.J."/>
            <person name="Barry K."/>
            <person name="Sandor L."/>
            <person name="Lee J."/>
            <person name="Lipzen A."/>
            <person name="Pangilinan J."/>
            <person name="LaButti K."/>
            <person name="Hainaut M."/>
            <person name="Henrissat B."/>
            <person name="Grigoriev I.V."/>
            <person name="Spatafora J.W."/>
            <person name="Aime M.C."/>
        </authorList>
    </citation>
    <scope>NUCLEOTIDE SEQUENCE [LARGE SCALE GENOMIC DNA]</scope>
    <source>
        <strain evidence="1 2">MCA 5214</strain>
    </source>
</reference>
<dbReference type="Proteomes" id="UP000245884">
    <property type="component" value="Unassembled WGS sequence"/>
</dbReference>